<dbReference type="AlphaFoldDB" id="A0A7W8E279"/>
<dbReference type="EMBL" id="JACHIP010000001">
    <property type="protein sequence ID" value="MBB5056222.1"/>
    <property type="molecule type" value="Genomic_DNA"/>
</dbReference>
<organism evidence="1 2">
    <name type="scientific">Granulicella aggregans</name>
    <dbReference type="NCBI Taxonomy" id="474949"/>
    <lineage>
        <taxon>Bacteria</taxon>
        <taxon>Pseudomonadati</taxon>
        <taxon>Acidobacteriota</taxon>
        <taxon>Terriglobia</taxon>
        <taxon>Terriglobales</taxon>
        <taxon>Acidobacteriaceae</taxon>
        <taxon>Granulicella</taxon>
    </lineage>
</organism>
<protein>
    <submittedName>
        <fullName evidence="1">Uncharacterized protein</fullName>
    </submittedName>
</protein>
<sequence length="191" mass="20786">MSAKHKQTIQELASAPRKVLVRFDRPFDAGSTSGYILDAGPDFFLLATIDDTIHLDGFLCLRYKDVRKLQAPAKFETFVAAALKQRGERIPKAPSVSLASISDLLLTAATAFPLVTVHREKIAPEFCHIGRIAGLNKKQVALLEIGPDALWDDEPRIYSLKEITQVGFGGGYEEALILVGGEPQTSPSIAP</sequence>
<evidence type="ECO:0000313" key="1">
    <source>
        <dbReference type="EMBL" id="MBB5056222.1"/>
    </source>
</evidence>
<name>A0A7W8E279_9BACT</name>
<dbReference type="RefSeq" id="WP_184213891.1">
    <property type="nucleotide sequence ID" value="NZ_JACHIP010000001.1"/>
</dbReference>
<dbReference type="Proteomes" id="UP000540989">
    <property type="component" value="Unassembled WGS sequence"/>
</dbReference>
<comment type="caution">
    <text evidence="1">The sequence shown here is derived from an EMBL/GenBank/DDBJ whole genome shotgun (WGS) entry which is preliminary data.</text>
</comment>
<accession>A0A7W8E279</accession>
<gene>
    <name evidence="1" type="ORF">HDF16_000891</name>
</gene>
<evidence type="ECO:0000313" key="2">
    <source>
        <dbReference type="Proteomes" id="UP000540989"/>
    </source>
</evidence>
<proteinExistence type="predicted"/>
<keyword evidence="2" id="KW-1185">Reference proteome</keyword>
<reference evidence="1 2" key="1">
    <citation type="submission" date="2020-08" db="EMBL/GenBank/DDBJ databases">
        <title>Genomic Encyclopedia of Type Strains, Phase IV (KMG-V): Genome sequencing to study the core and pangenomes of soil and plant-associated prokaryotes.</title>
        <authorList>
            <person name="Whitman W."/>
        </authorList>
    </citation>
    <scope>NUCLEOTIDE SEQUENCE [LARGE SCALE GENOMIC DNA]</scope>
    <source>
        <strain evidence="1 2">M8UP14</strain>
    </source>
</reference>